<dbReference type="Gene3D" id="2.40.70.10">
    <property type="entry name" value="Acid Proteases"/>
    <property type="match status" value="1"/>
</dbReference>
<keyword evidence="3" id="KW-1185">Reference proteome</keyword>
<feature type="compositionally biased region" description="Basic and acidic residues" evidence="1">
    <location>
        <begin position="192"/>
        <end position="209"/>
    </location>
</feature>
<reference evidence="3" key="1">
    <citation type="submission" date="2016-06" db="EMBL/GenBank/DDBJ databases">
        <title>Parallel loss of symbiosis genes in relatives of nitrogen-fixing non-legume Parasponia.</title>
        <authorList>
            <person name="Van Velzen R."/>
            <person name="Holmer R."/>
            <person name="Bu F."/>
            <person name="Rutten L."/>
            <person name="Van Zeijl A."/>
            <person name="Liu W."/>
            <person name="Santuari L."/>
            <person name="Cao Q."/>
            <person name="Sharma T."/>
            <person name="Shen D."/>
            <person name="Roswanjaya Y."/>
            <person name="Wardhani T."/>
            <person name="Kalhor M.S."/>
            <person name="Jansen J."/>
            <person name="Van den Hoogen J."/>
            <person name="Gungor B."/>
            <person name="Hartog M."/>
            <person name="Hontelez J."/>
            <person name="Verver J."/>
            <person name="Yang W.-C."/>
            <person name="Schijlen E."/>
            <person name="Repin R."/>
            <person name="Schilthuizen M."/>
            <person name="Schranz E."/>
            <person name="Heidstra R."/>
            <person name="Miyata K."/>
            <person name="Fedorova E."/>
            <person name="Kohlen W."/>
            <person name="Bisseling T."/>
            <person name="Smit S."/>
            <person name="Geurts R."/>
        </authorList>
    </citation>
    <scope>NUCLEOTIDE SEQUENCE [LARGE SCALE GENOMIC DNA]</scope>
    <source>
        <strain evidence="3">cv. WU1-14</strain>
    </source>
</reference>
<organism evidence="2 3">
    <name type="scientific">Parasponia andersonii</name>
    <name type="common">Sponia andersonii</name>
    <dbReference type="NCBI Taxonomy" id="3476"/>
    <lineage>
        <taxon>Eukaryota</taxon>
        <taxon>Viridiplantae</taxon>
        <taxon>Streptophyta</taxon>
        <taxon>Embryophyta</taxon>
        <taxon>Tracheophyta</taxon>
        <taxon>Spermatophyta</taxon>
        <taxon>Magnoliopsida</taxon>
        <taxon>eudicotyledons</taxon>
        <taxon>Gunneridae</taxon>
        <taxon>Pentapetalae</taxon>
        <taxon>rosids</taxon>
        <taxon>fabids</taxon>
        <taxon>Rosales</taxon>
        <taxon>Cannabaceae</taxon>
        <taxon>Parasponia</taxon>
    </lineage>
</organism>
<dbReference type="OrthoDB" id="1166654at2759"/>
<dbReference type="AlphaFoldDB" id="A0A2P5C9T9"/>
<feature type="compositionally biased region" description="Polar residues" evidence="1">
    <location>
        <begin position="59"/>
        <end position="74"/>
    </location>
</feature>
<feature type="region of interest" description="Disordered" evidence="1">
    <location>
        <begin position="191"/>
        <end position="218"/>
    </location>
</feature>
<dbReference type="InterPro" id="IPR021109">
    <property type="entry name" value="Peptidase_aspartic_dom_sf"/>
</dbReference>
<protein>
    <recommendedName>
        <fullName evidence="4">Aspartic peptidase domain containing protein</fullName>
    </recommendedName>
</protein>
<comment type="caution">
    <text evidence="2">The sequence shown here is derived from an EMBL/GenBank/DDBJ whole genome shotgun (WGS) entry which is preliminary data.</text>
</comment>
<proteinExistence type="predicted"/>
<feature type="non-terminal residue" evidence="2">
    <location>
        <position position="1"/>
    </location>
</feature>
<dbReference type="PANTHER" id="PTHR33240:SF8">
    <property type="entry name" value="OS03G0439900 PROTEIN"/>
    <property type="match status" value="1"/>
</dbReference>
<dbReference type="PANTHER" id="PTHR33240">
    <property type="entry name" value="OS08G0508500 PROTEIN"/>
    <property type="match status" value="1"/>
</dbReference>
<dbReference type="Proteomes" id="UP000237105">
    <property type="component" value="Unassembled WGS sequence"/>
</dbReference>
<feature type="region of interest" description="Disordered" evidence="1">
    <location>
        <begin position="58"/>
        <end position="118"/>
    </location>
</feature>
<evidence type="ECO:0008006" key="4">
    <source>
        <dbReference type="Google" id="ProtNLM"/>
    </source>
</evidence>
<evidence type="ECO:0000256" key="1">
    <source>
        <dbReference type="SAM" id="MobiDB-lite"/>
    </source>
</evidence>
<dbReference type="EMBL" id="JXTB01000156">
    <property type="protein sequence ID" value="PON57771.1"/>
    <property type="molecule type" value="Genomic_DNA"/>
</dbReference>
<accession>A0A2P5C9T9</accession>
<name>A0A2P5C9T9_PARAD</name>
<evidence type="ECO:0000313" key="2">
    <source>
        <dbReference type="EMBL" id="PON57771.1"/>
    </source>
</evidence>
<evidence type="ECO:0000313" key="3">
    <source>
        <dbReference type="Proteomes" id="UP000237105"/>
    </source>
</evidence>
<sequence>RVSSRSSLVHNADSVQAAGSFVRGLQPGSMLADHLLLNLPYDMADVQAKSEGVFRVLESRQQTPKTSAAVTTTPIQPPAPLGMKRPQPGQGLAPKQEAPEQGSLEGGKRRKTTRDPLPKYELNAPIDVIYLQNLDRGIFKDPPKSGAPEHMKNRNRYCQFHKDFGHDTVHCRNLYAQVMLAIHSGRLGQYVKNDETRPRPDTARAEKGKQIQASGSEEQTLRVVPTIVGRLDLTDDQEENQRRVKKAEGRAKRWKGMGHSVNNVMSEKDHINAAPIVFTRQDLTTVRRPHDDPLVIRLQIGSALVGRVLVDGGSSVDILFLTTFVSMGLDRSALRPTCQPLFAFDSTRVCPLGIITLDVRAAERCISVDFVVVDCQSSFNVIMGRGWIHAMHGVASTLHQVLRCQSEDGTYTIDIKGDQASARKCFSAALIGVDSGASAAA</sequence>
<dbReference type="CDD" id="cd00303">
    <property type="entry name" value="retropepsin_like"/>
    <property type="match status" value="1"/>
</dbReference>
<gene>
    <name evidence="2" type="ORF">PanWU01x14_171330</name>
</gene>